<keyword evidence="5 8" id="KW-0862">Zinc</keyword>
<gene>
    <name evidence="12" type="ORF">OXX778_LOCUS2350</name>
</gene>
<comment type="caution">
    <text evidence="12">The sequence shown here is derived from an EMBL/GenBank/DDBJ whole genome shotgun (WGS) entry which is preliminary data.</text>
</comment>
<keyword evidence="9" id="KW-0812">Transmembrane</keyword>
<dbReference type="Pfam" id="PF00194">
    <property type="entry name" value="Carb_anhydrase"/>
    <property type="match status" value="1"/>
</dbReference>
<dbReference type="EMBL" id="CAJNOC010000181">
    <property type="protein sequence ID" value="CAF0723683.1"/>
    <property type="molecule type" value="Genomic_DNA"/>
</dbReference>
<evidence type="ECO:0000256" key="4">
    <source>
        <dbReference type="ARBA" id="ARBA00022723"/>
    </source>
</evidence>
<dbReference type="Proteomes" id="UP000663879">
    <property type="component" value="Unassembled WGS sequence"/>
</dbReference>
<keyword evidence="9" id="KW-1133">Transmembrane helix</keyword>
<sequence>MRFLVFFILIGVYKCAPEGHLWNYESEGPDFWKEEFLNCKGQKQSPIDITKEYLEYDSNLKPINFGNYDKVSNWNISHNGHTVVVSNIKNDQFTIDGSDFDENFNLLQFHFHWGYNKYHGSEHLIDGEKFPLEMHLVHKSKNGTFTVLGFLFTISEENNPGLDSLLEGVSVARDKGHWQNKTFSLAAMLPESNTLNYYRYLGSLTTPPCTEGVIWNVFSTYINISSEQLTSFRHNVLRLNFRDPQKIYNRQIFTSFPVEGSDKLRSRGGPNQPCVMQNGSQKSKHIILQNGILPILFYIFYLFKLF</sequence>
<comment type="function">
    <text evidence="1 8">Reversible hydration of carbon dioxide.</text>
</comment>
<evidence type="ECO:0000256" key="7">
    <source>
        <dbReference type="ARBA" id="ARBA00048348"/>
    </source>
</evidence>
<dbReference type="AlphaFoldDB" id="A0A813MKZ2"/>
<dbReference type="OrthoDB" id="429145at2759"/>
<evidence type="ECO:0000256" key="9">
    <source>
        <dbReference type="SAM" id="Phobius"/>
    </source>
</evidence>
<dbReference type="PANTHER" id="PTHR18952">
    <property type="entry name" value="CARBONIC ANHYDRASE"/>
    <property type="match status" value="1"/>
</dbReference>
<dbReference type="Gene3D" id="3.10.200.10">
    <property type="entry name" value="Alpha carbonic anhydrase"/>
    <property type="match status" value="1"/>
</dbReference>
<keyword evidence="13" id="KW-1185">Reference proteome</keyword>
<dbReference type="PANTHER" id="PTHR18952:SF265">
    <property type="entry name" value="CARBONIC ANHYDRASE"/>
    <property type="match status" value="1"/>
</dbReference>
<evidence type="ECO:0000259" key="11">
    <source>
        <dbReference type="PROSITE" id="PS51144"/>
    </source>
</evidence>
<dbReference type="EC" id="4.2.1.1" evidence="3 8"/>
<dbReference type="GO" id="GO:0005886">
    <property type="term" value="C:plasma membrane"/>
    <property type="evidence" value="ECO:0007669"/>
    <property type="project" value="TreeGrafter"/>
</dbReference>
<comment type="catalytic activity">
    <reaction evidence="7 8">
        <text>hydrogencarbonate + H(+) = CO2 + H2O</text>
        <dbReference type="Rhea" id="RHEA:10748"/>
        <dbReference type="ChEBI" id="CHEBI:15377"/>
        <dbReference type="ChEBI" id="CHEBI:15378"/>
        <dbReference type="ChEBI" id="CHEBI:16526"/>
        <dbReference type="ChEBI" id="CHEBI:17544"/>
        <dbReference type="EC" id="4.2.1.1"/>
    </reaction>
</comment>
<feature type="domain" description="Alpha-carbonic anhydrase" evidence="11">
    <location>
        <begin position="20"/>
        <end position="256"/>
    </location>
</feature>
<dbReference type="InterPro" id="IPR023561">
    <property type="entry name" value="Carbonic_anhydrase_a-class"/>
</dbReference>
<evidence type="ECO:0000256" key="10">
    <source>
        <dbReference type="SAM" id="SignalP"/>
    </source>
</evidence>
<evidence type="ECO:0000256" key="5">
    <source>
        <dbReference type="ARBA" id="ARBA00022833"/>
    </source>
</evidence>
<dbReference type="PROSITE" id="PS51144">
    <property type="entry name" value="ALPHA_CA_2"/>
    <property type="match status" value="1"/>
</dbReference>
<dbReference type="InterPro" id="IPR018338">
    <property type="entry name" value="Carbonic_anhydrase_a-class_CS"/>
</dbReference>
<comment type="cofactor">
    <cofactor evidence="8">
        <name>Zn(2+)</name>
        <dbReference type="ChEBI" id="CHEBI:29105"/>
    </cofactor>
</comment>
<reference evidence="12" key="1">
    <citation type="submission" date="2021-02" db="EMBL/GenBank/DDBJ databases">
        <authorList>
            <person name="Nowell W R."/>
        </authorList>
    </citation>
    <scope>NUCLEOTIDE SEQUENCE</scope>
    <source>
        <strain evidence="12">Ploen Becks lab</strain>
    </source>
</reference>
<keyword evidence="6 8" id="KW-0456">Lyase</keyword>
<comment type="similarity">
    <text evidence="2 8">Belongs to the alpha-carbonic anhydrase family.</text>
</comment>
<keyword evidence="4 8" id="KW-0479">Metal-binding</keyword>
<feature type="signal peptide" evidence="10">
    <location>
        <begin position="1"/>
        <end position="15"/>
    </location>
</feature>
<evidence type="ECO:0000313" key="13">
    <source>
        <dbReference type="Proteomes" id="UP000663879"/>
    </source>
</evidence>
<evidence type="ECO:0000256" key="8">
    <source>
        <dbReference type="RuleBase" id="RU367011"/>
    </source>
</evidence>
<evidence type="ECO:0000256" key="1">
    <source>
        <dbReference type="ARBA" id="ARBA00002904"/>
    </source>
</evidence>
<dbReference type="SMART" id="SM01057">
    <property type="entry name" value="Carb_anhydrase"/>
    <property type="match status" value="1"/>
</dbReference>
<dbReference type="GO" id="GO:0008270">
    <property type="term" value="F:zinc ion binding"/>
    <property type="evidence" value="ECO:0007669"/>
    <property type="project" value="UniProtKB-UniRule"/>
</dbReference>
<dbReference type="PROSITE" id="PS00162">
    <property type="entry name" value="ALPHA_CA_1"/>
    <property type="match status" value="1"/>
</dbReference>
<dbReference type="InterPro" id="IPR036398">
    <property type="entry name" value="CA_dom_sf"/>
</dbReference>
<evidence type="ECO:0000256" key="6">
    <source>
        <dbReference type="ARBA" id="ARBA00023239"/>
    </source>
</evidence>
<keyword evidence="10" id="KW-0732">Signal</keyword>
<dbReference type="CDD" id="cd00326">
    <property type="entry name" value="alpha_CA"/>
    <property type="match status" value="1"/>
</dbReference>
<proteinExistence type="inferred from homology"/>
<accession>A0A813MKZ2</accession>
<dbReference type="SUPFAM" id="SSF51069">
    <property type="entry name" value="Carbonic anhydrase"/>
    <property type="match status" value="1"/>
</dbReference>
<evidence type="ECO:0000256" key="3">
    <source>
        <dbReference type="ARBA" id="ARBA00012925"/>
    </source>
</evidence>
<organism evidence="12 13">
    <name type="scientific">Brachionus calyciflorus</name>
    <dbReference type="NCBI Taxonomy" id="104777"/>
    <lineage>
        <taxon>Eukaryota</taxon>
        <taxon>Metazoa</taxon>
        <taxon>Spiralia</taxon>
        <taxon>Gnathifera</taxon>
        <taxon>Rotifera</taxon>
        <taxon>Eurotatoria</taxon>
        <taxon>Monogononta</taxon>
        <taxon>Pseudotrocha</taxon>
        <taxon>Ploima</taxon>
        <taxon>Brachionidae</taxon>
        <taxon>Brachionus</taxon>
    </lineage>
</organism>
<evidence type="ECO:0000256" key="2">
    <source>
        <dbReference type="ARBA" id="ARBA00010718"/>
    </source>
</evidence>
<protein>
    <recommendedName>
        <fullName evidence="3 8">Carbonic anhydrase</fullName>
        <ecNumber evidence="3 8">4.2.1.1</ecNumber>
    </recommendedName>
</protein>
<feature type="chain" id="PRO_5032927651" description="Carbonic anhydrase" evidence="10">
    <location>
        <begin position="16"/>
        <end position="306"/>
    </location>
</feature>
<feature type="transmembrane region" description="Helical" evidence="9">
    <location>
        <begin position="286"/>
        <end position="303"/>
    </location>
</feature>
<dbReference type="InterPro" id="IPR001148">
    <property type="entry name" value="CA_dom"/>
</dbReference>
<dbReference type="GO" id="GO:0004089">
    <property type="term" value="F:carbonate dehydratase activity"/>
    <property type="evidence" value="ECO:0007669"/>
    <property type="project" value="UniProtKB-UniRule"/>
</dbReference>
<name>A0A813MKZ2_9BILA</name>
<evidence type="ECO:0000313" key="12">
    <source>
        <dbReference type="EMBL" id="CAF0723683.1"/>
    </source>
</evidence>
<keyword evidence="9" id="KW-0472">Membrane</keyword>